<evidence type="ECO:0000313" key="2">
    <source>
        <dbReference type="Proteomes" id="UP000823521"/>
    </source>
</evidence>
<name>A0ABS3VPS6_MICEH</name>
<reference evidence="1 2" key="1">
    <citation type="submission" date="2019-12" db="EMBL/GenBank/DDBJ databases">
        <title>Whole genome sequencing of endophytic Actinobacterium Micromonospora sp. MPMI6T.</title>
        <authorList>
            <person name="Evv R."/>
            <person name="Podile A.R."/>
        </authorList>
    </citation>
    <scope>NUCLEOTIDE SEQUENCE [LARGE SCALE GENOMIC DNA]</scope>
    <source>
        <strain evidence="1 2">MPMI6</strain>
    </source>
</reference>
<protein>
    <submittedName>
        <fullName evidence="1">Uncharacterized protein</fullName>
    </submittedName>
</protein>
<accession>A0ABS3VPS6</accession>
<dbReference type="Proteomes" id="UP000823521">
    <property type="component" value="Unassembled WGS sequence"/>
</dbReference>
<proteinExistence type="predicted"/>
<dbReference type="EMBL" id="WVUH01000064">
    <property type="protein sequence ID" value="MBO4206374.1"/>
    <property type="molecule type" value="Genomic_DNA"/>
</dbReference>
<organism evidence="1 2">
    <name type="scientific">Micromonospora echinofusca</name>
    <dbReference type="NCBI Taxonomy" id="47858"/>
    <lineage>
        <taxon>Bacteria</taxon>
        <taxon>Bacillati</taxon>
        <taxon>Actinomycetota</taxon>
        <taxon>Actinomycetes</taxon>
        <taxon>Micromonosporales</taxon>
        <taxon>Micromonosporaceae</taxon>
        <taxon>Micromonospora</taxon>
    </lineage>
</organism>
<comment type="caution">
    <text evidence="1">The sequence shown here is derived from an EMBL/GenBank/DDBJ whole genome shotgun (WGS) entry which is preliminary data.</text>
</comment>
<sequence>MGTATGTFRGPDFDQLSVTCPAARGGVDTLAEVADPVRAFPAYPRG</sequence>
<keyword evidence="2" id="KW-1185">Reference proteome</keyword>
<dbReference type="RefSeq" id="WP_208813254.1">
    <property type="nucleotide sequence ID" value="NZ_WVUH01000064.1"/>
</dbReference>
<evidence type="ECO:0000313" key="1">
    <source>
        <dbReference type="EMBL" id="MBO4206374.1"/>
    </source>
</evidence>
<gene>
    <name evidence="1" type="ORF">GSF22_10200</name>
</gene>